<dbReference type="PIRSF" id="PIRSF002741">
    <property type="entry name" value="MppA"/>
    <property type="match status" value="1"/>
</dbReference>
<evidence type="ECO:0000313" key="8">
    <source>
        <dbReference type="Proteomes" id="UP000325292"/>
    </source>
</evidence>
<comment type="subcellular location">
    <subcellularLocation>
        <location evidence="1">Cell envelope</location>
    </subcellularLocation>
</comment>
<dbReference type="SUPFAM" id="SSF53850">
    <property type="entry name" value="Periplasmic binding protein-like II"/>
    <property type="match status" value="1"/>
</dbReference>
<evidence type="ECO:0000259" key="6">
    <source>
        <dbReference type="Pfam" id="PF00496"/>
    </source>
</evidence>
<dbReference type="InterPro" id="IPR039424">
    <property type="entry name" value="SBP_5"/>
</dbReference>
<evidence type="ECO:0000313" key="7">
    <source>
        <dbReference type="EMBL" id="AUW95512.1"/>
    </source>
</evidence>
<dbReference type="PROSITE" id="PS51257">
    <property type="entry name" value="PROKAR_LIPOPROTEIN"/>
    <property type="match status" value="1"/>
</dbReference>
<dbReference type="PANTHER" id="PTHR30290">
    <property type="entry name" value="PERIPLASMIC BINDING COMPONENT OF ABC TRANSPORTER"/>
    <property type="match status" value="1"/>
</dbReference>
<keyword evidence="3" id="KW-0813">Transport</keyword>
<evidence type="ECO:0000256" key="4">
    <source>
        <dbReference type="ARBA" id="ARBA00022729"/>
    </source>
</evidence>
<dbReference type="PANTHER" id="PTHR30290:SF10">
    <property type="entry name" value="PERIPLASMIC OLIGOPEPTIDE-BINDING PROTEIN-RELATED"/>
    <property type="match status" value="1"/>
</dbReference>
<feature type="signal peptide" evidence="5">
    <location>
        <begin position="1"/>
        <end position="21"/>
    </location>
</feature>
<organism evidence="7 8">
    <name type="scientific">Sulfobacillus thermotolerans</name>
    <dbReference type="NCBI Taxonomy" id="338644"/>
    <lineage>
        <taxon>Bacteria</taxon>
        <taxon>Bacillati</taxon>
        <taxon>Bacillota</taxon>
        <taxon>Clostridia</taxon>
        <taxon>Eubacteriales</taxon>
        <taxon>Clostridiales Family XVII. Incertae Sedis</taxon>
        <taxon>Sulfobacillus</taxon>
    </lineage>
</organism>
<reference evidence="7 8" key="1">
    <citation type="journal article" date="2019" name="Sci. Rep.">
        <title>Sulfobacillus thermotolerans: new insights into resistance and metabolic capacities of acidophilic chemolithotrophs.</title>
        <authorList>
            <person name="Panyushkina A.E."/>
            <person name="Babenko V.V."/>
            <person name="Nikitina A.S."/>
            <person name="Selezneva O.V."/>
            <person name="Tsaplina I.A."/>
            <person name="Letarova M.A."/>
            <person name="Kostryukova E.S."/>
            <person name="Letarov A.V."/>
        </authorList>
    </citation>
    <scope>NUCLEOTIDE SEQUENCE [LARGE SCALE GENOMIC DNA]</scope>
    <source>
        <strain evidence="7 8">Kr1</strain>
    </source>
</reference>
<feature type="chain" id="PRO_5045510467" evidence="5">
    <location>
        <begin position="22"/>
        <end position="582"/>
    </location>
</feature>
<dbReference type="InterPro" id="IPR030678">
    <property type="entry name" value="Peptide/Ni-bd"/>
</dbReference>
<keyword evidence="8" id="KW-1185">Reference proteome</keyword>
<evidence type="ECO:0000256" key="1">
    <source>
        <dbReference type="ARBA" id="ARBA00004196"/>
    </source>
</evidence>
<evidence type="ECO:0000256" key="5">
    <source>
        <dbReference type="SAM" id="SignalP"/>
    </source>
</evidence>
<dbReference type="Gene3D" id="3.40.190.10">
    <property type="entry name" value="Periplasmic binding protein-like II"/>
    <property type="match status" value="1"/>
</dbReference>
<gene>
    <name evidence="7" type="ORF">BXT84_09545</name>
</gene>
<dbReference type="InterPro" id="IPR000914">
    <property type="entry name" value="SBP_5_dom"/>
</dbReference>
<proteinExistence type="inferred from homology"/>
<evidence type="ECO:0000256" key="3">
    <source>
        <dbReference type="ARBA" id="ARBA00022448"/>
    </source>
</evidence>
<comment type="similarity">
    <text evidence="2">Belongs to the bacterial solute-binding protein 5 family.</text>
</comment>
<dbReference type="EMBL" id="CP019454">
    <property type="protein sequence ID" value="AUW95512.1"/>
    <property type="molecule type" value="Genomic_DNA"/>
</dbReference>
<name>A0ABM6RVT0_9FIRM</name>
<dbReference type="Proteomes" id="UP000325292">
    <property type="component" value="Chromosome"/>
</dbReference>
<sequence length="582" mass="63265">MKRKALAAGSVGLLLSAAALSGCGTTSSTSSATSSHAGGTAVIALATQTSPNWFFPDLSAAAFSDVNTQVDSMMYRPLIMFNKQDQVDYARSLVSNISYNSTGTQYVLTLSKKYKWSNGQPITAQDVVFTWNILKATSGSSAPWTYGGVGIGGLPTRWQNVQAEGNDKVVVTLTTPSNPDWFIHNGLGQIWPVPESVWNKDPNNMTAELKFIESVANSPSNPVYKVVDGPYHFQSYAPNSHWTFVPNPSFGGHKSSLSKVIFEYEASDDAEFTALKTGTVNMGYLPFSSWGARSQLTNDVLTIPYQLGFNYLILNFNPKAPGGLGPIFSKLYIRQALQMGVDQPGIIQSIFNGNAIEEGGPVASLPKTPYADPALSKPLYGFDPAKGKALLEKHGWHEVNGVMTRNGIKLEFTFLAVSGDQAQTNLQQLLKSDWAQEGIVVNIQQQQFNNIIADANQQGTDPEKWSMADWGGGWTYQPDYYPTGGGLFATGAASNFQGYSNQTMDTLIQKSYAPGTSAQTLQALYNYEKFAAQQLPVIWLPYPASSYAGASLPEHAKNLHGTVSTFNPITDMIFPNYWTVSQ</sequence>
<keyword evidence="4 5" id="KW-0732">Signal</keyword>
<dbReference type="Gene3D" id="3.10.105.10">
    <property type="entry name" value="Dipeptide-binding Protein, Domain 3"/>
    <property type="match status" value="1"/>
</dbReference>
<feature type="domain" description="Solute-binding protein family 5" evidence="6">
    <location>
        <begin position="98"/>
        <end position="481"/>
    </location>
</feature>
<dbReference type="Pfam" id="PF00496">
    <property type="entry name" value="SBP_bac_5"/>
    <property type="match status" value="1"/>
</dbReference>
<evidence type="ECO:0000256" key="2">
    <source>
        <dbReference type="ARBA" id="ARBA00005695"/>
    </source>
</evidence>
<protein>
    <submittedName>
        <fullName evidence="7">ABC transporter substrate-binding protein</fullName>
    </submittedName>
</protein>
<dbReference type="CDD" id="cd08513">
    <property type="entry name" value="PBP2_thermophilic_Hb8_like"/>
    <property type="match status" value="1"/>
</dbReference>
<accession>A0ABM6RVT0</accession>